<feature type="transmembrane region" description="Helical" evidence="5">
    <location>
        <begin position="148"/>
        <end position="165"/>
    </location>
</feature>
<feature type="transmembrane region" description="Helical" evidence="5">
    <location>
        <begin position="121"/>
        <end position="142"/>
    </location>
</feature>
<feature type="transmembrane region" description="Helical" evidence="5">
    <location>
        <begin position="186"/>
        <end position="207"/>
    </location>
</feature>
<keyword evidence="4 5" id="KW-0472">Membrane</keyword>
<dbReference type="eggNOG" id="COG2981">
    <property type="taxonomic scope" value="Bacteria"/>
</dbReference>
<comment type="subcellular location">
    <subcellularLocation>
        <location evidence="1">Membrane</location>
        <topology evidence="1">Multi-pass membrane protein</topology>
    </subcellularLocation>
</comment>
<proteinExistence type="predicted"/>
<dbReference type="Proteomes" id="UP000012179">
    <property type="component" value="Chromosome"/>
</dbReference>
<evidence type="ECO:0000256" key="2">
    <source>
        <dbReference type="ARBA" id="ARBA00022692"/>
    </source>
</evidence>
<reference evidence="6 7" key="1">
    <citation type="journal article" date="2015" name="Int. J. Syst. Evol. Microbiol.">
        <title>Nitrosospira lacus sp. nov., a psychrotolerant, ammonia-oxidizing bacterium from sandy lake sediment.</title>
        <authorList>
            <person name="Urakawa H."/>
            <person name="Garcia J.C."/>
            <person name="Nielsen J.L."/>
            <person name="Le V.Q."/>
            <person name="Kozlowski J.A."/>
            <person name="Stein L.Y."/>
            <person name="Lim C.K."/>
            <person name="Pommerening-Roser A."/>
            <person name="Martens-Habbena W."/>
            <person name="Stahl D.A."/>
            <person name="Klotz M.G."/>
        </authorList>
    </citation>
    <scope>NUCLEOTIDE SEQUENCE [LARGE SCALE GENOMIC DNA]</scope>
    <source>
        <strain evidence="6 7">APG3</strain>
    </source>
</reference>
<keyword evidence="2 5" id="KW-0812">Transmembrane</keyword>
<evidence type="ECO:0000313" key="7">
    <source>
        <dbReference type="Proteomes" id="UP000012179"/>
    </source>
</evidence>
<evidence type="ECO:0000313" key="6">
    <source>
        <dbReference type="EMBL" id="ARO88454.1"/>
    </source>
</evidence>
<feature type="transmembrane region" description="Helical" evidence="5">
    <location>
        <begin position="20"/>
        <end position="43"/>
    </location>
</feature>
<protein>
    <recommendedName>
        <fullName evidence="8">EI24 domain-containing protein</fullName>
    </recommendedName>
</protein>
<evidence type="ECO:0000256" key="4">
    <source>
        <dbReference type="ARBA" id="ARBA00023136"/>
    </source>
</evidence>
<feature type="transmembrane region" description="Helical" evidence="5">
    <location>
        <begin position="213"/>
        <end position="232"/>
    </location>
</feature>
<accession>A0A1W6SRL5</accession>
<evidence type="ECO:0000256" key="5">
    <source>
        <dbReference type="SAM" id="Phobius"/>
    </source>
</evidence>
<dbReference type="AlphaFoldDB" id="A0A1W6SRL5"/>
<dbReference type="OrthoDB" id="8565703at2"/>
<dbReference type="KEGG" id="nlc:EBAPG3_012110"/>
<dbReference type="Pfam" id="PF07264">
    <property type="entry name" value="EI24"/>
    <property type="match status" value="1"/>
</dbReference>
<organism evidence="6 7">
    <name type="scientific">Nitrosospira lacus</name>
    <dbReference type="NCBI Taxonomy" id="1288494"/>
    <lineage>
        <taxon>Bacteria</taxon>
        <taxon>Pseudomonadati</taxon>
        <taxon>Pseudomonadota</taxon>
        <taxon>Betaproteobacteria</taxon>
        <taxon>Nitrosomonadales</taxon>
        <taxon>Nitrosomonadaceae</taxon>
        <taxon>Nitrosospira</taxon>
    </lineage>
</organism>
<gene>
    <name evidence="6" type="ORF">EBAPG3_012110</name>
</gene>
<dbReference type="EMBL" id="CP021106">
    <property type="protein sequence ID" value="ARO88454.1"/>
    <property type="molecule type" value="Genomic_DNA"/>
</dbReference>
<feature type="transmembrane region" description="Helical" evidence="5">
    <location>
        <begin position="78"/>
        <end position="109"/>
    </location>
</feature>
<keyword evidence="3 5" id="KW-1133">Transmembrane helix</keyword>
<keyword evidence="7" id="KW-1185">Reference proteome</keyword>
<dbReference type="RefSeq" id="WP_004179295.1">
    <property type="nucleotide sequence ID" value="NZ_CP021106.3"/>
</dbReference>
<dbReference type="InterPro" id="IPR059112">
    <property type="entry name" value="CysZ/EI24"/>
</dbReference>
<evidence type="ECO:0000256" key="3">
    <source>
        <dbReference type="ARBA" id="ARBA00022989"/>
    </source>
</evidence>
<evidence type="ECO:0008006" key="8">
    <source>
        <dbReference type="Google" id="ProtNLM"/>
    </source>
</evidence>
<evidence type="ECO:0000256" key="1">
    <source>
        <dbReference type="ARBA" id="ARBA00004141"/>
    </source>
</evidence>
<sequence length="241" mass="26819">MIPVFDALSHAFRDLFRFQVLWIVIWPILAAALLWLILGVVFWSTFSGWIASGLTAIGIQTWLEGVEPRWIAYGIQGVAHLILFVPLVFITALVITALFAMPALVHLVADRDYPQLEHESSGGIAGSLLNALLAIGMFIAIWLVTIPLWMVGAGVVVPFIAAAYLNQRLFRYDALAEHARREEMRAIFLTYRPSLWGLGLLTGLVQFIPFFNLFAPVLAALAFIHFGLARLAELRHRPDSG</sequence>
<name>A0A1W6SRL5_9PROT</name>